<evidence type="ECO:0000256" key="10">
    <source>
        <dbReference type="HAMAP-Rule" id="MF_00321"/>
    </source>
</evidence>
<dbReference type="NCBIfam" id="TIGR03598">
    <property type="entry name" value="GTPase_YsxC"/>
    <property type="match status" value="1"/>
</dbReference>
<dbReference type="GO" id="GO:0000917">
    <property type="term" value="P:division septum assembly"/>
    <property type="evidence" value="ECO:0007669"/>
    <property type="project" value="UniProtKB-KW"/>
</dbReference>
<keyword evidence="4" id="KW-0479">Metal-binding</keyword>
<proteinExistence type="inferred from homology"/>
<dbReference type="STRING" id="1629334.Cva_01311"/>
<evidence type="ECO:0000259" key="11">
    <source>
        <dbReference type="PROSITE" id="PS51706"/>
    </source>
</evidence>
<evidence type="ECO:0000256" key="5">
    <source>
        <dbReference type="ARBA" id="ARBA00022741"/>
    </source>
</evidence>
<name>A0A0K8MDU6_9PROT</name>
<evidence type="ECO:0000256" key="1">
    <source>
        <dbReference type="ARBA" id="ARBA00001946"/>
    </source>
</evidence>
<dbReference type="GO" id="GO:0005525">
    <property type="term" value="F:GTP binding"/>
    <property type="evidence" value="ECO:0007669"/>
    <property type="project" value="UniProtKB-UniRule"/>
</dbReference>
<protein>
    <recommendedName>
        <fullName evidence="10">Probable GTP-binding protein EngB</fullName>
    </recommendedName>
</protein>
<evidence type="ECO:0000256" key="4">
    <source>
        <dbReference type="ARBA" id="ARBA00022723"/>
    </source>
</evidence>
<dbReference type="Gene3D" id="3.40.50.300">
    <property type="entry name" value="P-loop containing nucleotide triphosphate hydrolases"/>
    <property type="match status" value="1"/>
</dbReference>
<evidence type="ECO:0000313" key="13">
    <source>
        <dbReference type="Proteomes" id="UP000036771"/>
    </source>
</evidence>
<dbReference type="HAMAP" id="MF_00321">
    <property type="entry name" value="GTPase_EngB"/>
    <property type="match status" value="1"/>
</dbReference>
<evidence type="ECO:0000256" key="2">
    <source>
        <dbReference type="ARBA" id="ARBA00009638"/>
    </source>
</evidence>
<dbReference type="CDD" id="cd01876">
    <property type="entry name" value="YihA_EngB"/>
    <property type="match status" value="1"/>
</dbReference>
<dbReference type="InterPro" id="IPR019987">
    <property type="entry name" value="GTP-bd_ribosome_bio_YsxC"/>
</dbReference>
<dbReference type="PROSITE" id="PS51706">
    <property type="entry name" value="G_ENGB"/>
    <property type="match status" value="1"/>
</dbReference>
<dbReference type="Proteomes" id="UP000036771">
    <property type="component" value="Unassembled WGS sequence"/>
</dbReference>
<evidence type="ECO:0000256" key="7">
    <source>
        <dbReference type="ARBA" id="ARBA00023134"/>
    </source>
</evidence>
<keyword evidence="13" id="KW-1185">Reference proteome</keyword>
<comment type="caution">
    <text evidence="12">The sequence shown here is derived from an EMBL/GenBank/DDBJ whole genome shotgun (WGS) entry which is preliminary data.</text>
</comment>
<sequence length="214" mass="24051">MTADYDIRKLFFVSPQFLLGVTTLKDLPSIGLPEIAFAGRSNVGKSSLINALFNRSDVARISNTPGRTQQLNFFQLQDFLILVDLPGYGYAQASKKIVDAWNNLLRAYLKGRPTLKRVYILIDSRHGLKENDLEMMEMLDKAAVSYQLVLTKIDQRSRVPLSSIYEGISRDLAKRPAAHPELLVTSSRTKQGIEDVQKAIYTLAFNKEITNDGL</sequence>
<accession>A0A0K8MDU6</accession>
<dbReference type="InterPro" id="IPR027417">
    <property type="entry name" value="P-loop_NTPase"/>
</dbReference>
<dbReference type="AlphaFoldDB" id="A0A0K8MDU6"/>
<dbReference type="InterPro" id="IPR006073">
    <property type="entry name" value="GTP-bd"/>
</dbReference>
<keyword evidence="3 10" id="KW-0132">Cell division</keyword>
<dbReference type="SUPFAM" id="SSF52540">
    <property type="entry name" value="P-loop containing nucleoside triphosphate hydrolases"/>
    <property type="match status" value="1"/>
</dbReference>
<evidence type="ECO:0000313" key="12">
    <source>
        <dbReference type="EMBL" id="GAO98647.1"/>
    </source>
</evidence>
<feature type="domain" description="EngB-type G" evidence="11">
    <location>
        <begin position="31"/>
        <end position="206"/>
    </location>
</feature>
<dbReference type="InterPro" id="IPR030393">
    <property type="entry name" value="G_ENGB_dom"/>
</dbReference>
<dbReference type="Pfam" id="PF01926">
    <property type="entry name" value="MMR_HSR1"/>
    <property type="match status" value="1"/>
</dbReference>
<dbReference type="PANTHER" id="PTHR11649:SF13">
    <property type="entry name" value="ENGB-TYPE G DOMAIN-CONTAINING PROTEIN"/>
    <property type="match status" value="1"/>
</dbReference>
<organism evidence="12 13">
    <name type="scientific">Caedimonas varicaedens</name>
    <dbReference type="NCBI Taxonomy" id="1629334"/>
    <lineage>
        <taxon>Bacteria</taxon>
        <taxon>Pseudomonadati</taxon>
        <taxon>Pseudomonadota</taxon>
        <taxon>Alphaproteobacteria</taxon>
        <taxon>Holosporales</taxon>
        <taxon>Caedimonadaceae</taxon>
        <taxon>Caedimonas</taxon>
    </lineage>
</organism>
<keyword evidence="8 10" id="KW-0717">Septation</keyword>
<keyword evidence="6" id="KW-0460">Magnesium</keyword>
<keyword evidence="5 10" id="KW-0547">Nucleotide-binding</keyword>
<keyword evidence="7 10" id="KW-0342">GTP-binding</keyword>
<dbReference type="GO" id="GO:0005829">
    <property type="term" value="C:cytosol"/>
    <property type="evidence" value="ECO:0007669"/>
    <property type="project" value="TreeGrafter"/>
</dbReference>
<evidence type="ECO:0000256" key="9">
    <source>
        <dbReference type="ARBA" id="ARBA00023306"/>
    </source>
</evidence>
<dbReference type="EMBL" id="BBVC01000074">
    <property type="protein sequence ID" value="GAO98647.1"/>
    <property type="molecule type" value="Genomic_DNA"/>
</dbReference>
<keyword evidence="9 10" id="KW-0131">Cell cycle</keyword>
<evidence type="ECO:0000256" key="3">
    <source>
        <dbReference type="ARBA" id="ARBA00022618"/>
    </source>
</evidence>
<evidence type="ECO:0000256" key="6">
    <source>
        <dbReference type="ARBA" id="ARBA00022842"/>
    </source>
</evidence>
<gene>
    <name evidence="10 12" type="primary">engB</name>
    <name evidence="12" type="ORF">Cva_01311</name>
</gene>
<comment type="similarity">
    <text evidence="2 10">Belongs to the TRAFAC class TrmE-Era-EngA-EngB-Septin-like GTPase superfamily. EngB GTPase family.</text>
</comment>
<dbReference type="OrthoDB" id="9804921at2"/>
<reference evidence="12 13" key="1">
    <citation type="submission" date="2015-03" db="EMBL/GenBank/DDBJ databases">
        <title>Caedibacter varicaedens, whole genome shotgun sequence.</title>
        <authorList>
            <person name="Suzuki H."/>
            <person name="Dapper A.L."/>
            <person name="Gibson A.K."/>
            <person name="Jackson C."/>
            <person name="Lee H."/>
            <person name="Pejaver V.R."/>
            <person name="Doak T."/>
            <person name="Lynch M."/>
        </authorList>
    </citation>
    <scope>NUCLEOTIDE SEQUENCE [LARGE SCALE GENOMIC DNA]</scope>
</reference>
<dbReference type="GO" id="GO:0046872">
    <property type="term" value="F:metal ion binding"/>
    <property type="evidence" value="ECO:0007669"/>
    <property type="project" value="UniProtKB-KW"/>
</dbReference>
<dbReference type="PANTHER" id="PTHR11649">
    <property type="entry name" value="MSS1/TRME-RELATED GTP-BINDING PROTEIN"/>
    <property type="match status" value="1"/>
</dbReference>
<evidence type="ECO:0000256" key="8">
    <source>
        <dbReference type="ARBA" id="ARBA00023210"/>
    </source>
</evidence>
<comment type="cofactor">
    <cofactor evidence="1">
        <name>Mg(2+)</name>
        <dbReference type="ChEBI" id="CHEBI:18420"/>
    </cofactor>
</comment>
<comment type="function">
    <text evidence="10">Necessary for normal cell division and for the maintenance of normal septation.</text>
</comment>